<evidence type="ECO:0000313" key="6">
    <source>
        <dbReference type="Proteomes" id="UP000531840"/>
    </source>
</evidence>
<dbReference type="InterPro" id="IPR025376">
    <property type="entry name" value="CD1107-like_dom"/>
</dbReference>
<keyword evidence="6" id="KW-1185">Reference proteome</keyword>
<reference evidence="5 6" key="1">
    <citation type="submission" date="2020-07" db="EMBL/GenBank/DDBJ databases">
        <title>MOT database genomes.</title>
        <authorList>
            <person name="Joseph S."/>
            <person name="Aduse-Opoku J."/>
            <person name="Hashim A."/>
            <person name="Wade W."/>
            <person name="Curtis M."/>
        </authorList>
    </citation>
    <scope>NUCLEOTIDE SEQUENCE [LARGE SCALE GENOMIC DNA]</scope>
    <source>
        <strain evidence="5 6">CIP 106318</strain>
    </source>
</reference>
<sequence>MLNNKKKKFLLQMLVGAVILTPTFSNLAHAEENEKVFSFEANVAKAEANVNSEEIKNEEPLITEDAKKQAEVNKGNISAPVQQSNNSNVQSSSVVSSAITPTPPSTATGKIVSDAKDENNNSVSNKKQREFIEFTTSNGKKMYLIIDRADKGKEVKLVTEVSPQDLASMIDSTKVQKQETPKEPPKTTPTKEVKKESGVSVFVYIFGIALILAIGFVIFAGFKKRQKKGQEELEEFEADLEEVEEEKR</sequence>
<feature type="region of interest" description="Disordered" evidence="1">
    <location>
        <begin position="77"/>
        <end position="124"/>
    </location>
</feature>
<feature type="signal peptide" evidence="3">
    <location>
        <begin position="1"/>
        <end position="30"/>
    </location>
</feature>
<feature type="transmembrane region" description="Helical" evidence="2">
    <location>
        <begin position="201"/>
        <end position="222"/>
    </location>
</feature>
<dbReference type="Pfam" id="PF14283">
    <property type="entry name" value="CD1107-like"/>
    <property type="match status" value="1"/>
</dbReference>
<proteinExistence type="predicted"/>
<evidence type="ECO:0000256" key="1">
    <source>
        <dbReference type="SAM" id="MobiDB-lite"/>
    </source>
</evidence>
<keyword evidence="2" id="KW-0472">Membrane</keyword>
<comment type="caution">
    <text evidence="5">The sequence shown here is derived from an EMBL/GenBank/DDBJ whole genome shotgun (WGS) entry which is preliminary data.</text>
</comment>
<feature type="domain" description="Mobile element protein CD1107-like" evidence="4">
    <location>
        <begin position="123"/>
        <end position="179"/>
    </location>
</feature>
<accession>A0ABX2SZW4</accession>
<name>A0ABX2SZW4_9BACL</name>
<gene>
    <name evidence="5" type="ORF">HZY85_05510</name>
</gene>
<feature type="compositionally biased region" description="Low complexity" evidence="1">
    <location>
        <begin position="78"/>
        <end position="108"/>
    </location>
</feature>
<evidence type="ECO:0000259" key="4">
    <source>
        <dbReference type="Pfam" id="PF14283"/>
    </source>
</evidence>
<organism evidence="5 6">
    <name type="scientific">Gemelliphila palaticanis</name>
    <dbReference type="NCBI Taxonomy" id="81950"/>
    <lineage>
        <taxon>Bacteria</taxon>
        <taxon>Bacillati</taxon>
        <taxon>Bacillota</taxon>
        <taxon>Bacilli</taxon>
        <taxon>Bacillales</taxon>
        <taxon>Gemellaceae</taxon>
        <taxon>Gemelliphila</taxon>
    </lineage>
</organism>
<keyword evidence="2" id="KW-1133">Transmembrane helix</keyword>
<feature type="compositionally biased region" description="Basic and acidic residues" evidence="1">
    <location>
        <begin position="174"/>
        <end position="192"/>
    </location>
</feature>
<protein>
    <submittedName>
        <fullName evidence="5">DUF4366 domain-containing protein</fullName>
    </submittedName>
</protein>
<evidence type="ECO:0000256" key="2">
    <source>
        <dbReference type="SAM" id="Phobius"/>
    </source>
</evidence>
<dbReference type="Proteomes" id="UP000531840">
    <property type="component" value="Unassembled WGS sequence"/>
</dbReference>
<keyword evidence="3" id="KW-0732">Signal</keyword>
<keyword evidence="2" id="KW-0812">Transmembrane</keyword>
<dbReference type="RefSeq" id="WP_179941436.1">
    <property type="nucleotide sequence ID" value="NZ_JACBYF010000010.1"/>
</dbReference>
<feature type="region of interest" description="Disordered" evidence="1">
    <location>
        <begin position="173"/>
        <end position="192"/>
    </location>
</feature>
<feature type="chain" id="PRO_5047230097" evidence="3">
    <location>
        <begin position="31"/>
        <end position="248"/>
    </location>
</feature>
<evidence type="ECO:0000313" key="5">
    <source>
        <dbReference type="EMBL" id="NYS47647.1"/>
    </source>
</evidence>
<dbReference type="EMBL" id="JACBYF010000010">
    <property type="protein sequence ID" value="NYS47647.1"/>
    <property type="molecule type" value="Genomic_DNA"/>
</dbReference>
<evidence type="ECO:0000256" key="3">
    <source>
        <dbReference type="SAM" id="SignalP"/>
    </source>
</evidence>